<comment type="caution">
    <text evidence="1">The sequence shown here is derived from an EMBL/GenBank/DDBJ whole genome shotgun (WGS) entry which is preliminary data.</text>
</comment>
<evidence type="ECO:0000313" key="1">
    <source>
        <dbReference type="EMBL" id="MBE9105985.1"/>
    </source>
</evidence>
<evidence type="ECO:0008006" key="3">
    <source>
        <dbReference type="Google" id="ProtNLM"/>
    </source>
</evidence>
<reference evidence="1 2" key="1">
    <citation type="submission" date="2020-10" db="EMBL/GenBank/DDBJ databases">
        <authorList>
            <person name="Castelo-Branco R."/>
            <person name="Eusebio N."/>
            <person name="Adriana R."/>
            <person name="Vieira A."/>
            <person name="Brugerolle De Fraissinette N."/>
            <person name="Rezende De Castro R."/>
            <person name="Schneider M.P."/>
            <person name="Vasconcelos V."/>
            <person name="Leao P.N."/>
        </authorList>
    </citation>
    <scope>NUCLEOTIDE SEQUENCE [LARGE SCALE GENOMIC DNA]</scope>
    <source>
        <strain evidence="1 2">LEGE 07299</strain>
    </source>
</reference>
<sequence>MSIRFIKQRYFPKGDIYDGRRCSTVNLCYGFAIAFSKNTCWLGISTTGYTYAQVIQTDIHPSVAKPHLNRDLVTHCFRLK</sequence>
<dbReference type="RefSeq" id="WP_194044590.1">
    <property type="nucleotide sequence ID" value="NZ_JADEXF010000418.1"/>
</dbReference>
<accession>A0ABR9TZZ9</accession>
<name>A0ABR9TZZ9_9NOSO</name>
<evidence type="ECO:0000313" key="2">
    <source>
        <dbReference type="Proteomes" id="UP000647836"/>
    </source>
</evidence>
<proteinExistence type="predicted"/>
<protein>
    <recommendedName>
        <fullName evidence="3">Transposase</fullName>
    </recommendedName>
</protein>
<keyword evidence="2" id="KW-1185">Reference proteome</keyword>
<dbReference type="Proteomes" id="UP000647836">
    <property type="component" value="Unassembled WGS sequence"/>
</dbReference>
<organism evidence="1 2">
    <name type="scientific">Nostoc cf. edaphicum LEGE 07299</name>
    <dbReference type="NCBI Taxonomy" id="2777974"/>
    <lineage>
        <taxon>Bacteria</taxon>
        <taxon>Bacillati</taxon>
        <taxon>Cyanobacteriota</taxon>
        <taxon>Cyanophyceae</taxon>
        <taxon>Nostocales</taxon>
        <taxon>Nostocaceae</taxon>
        <taxon>Nostoc</taxon>
    </lineage>
</organism>
<gene>
    <name evidence="1" type="ORF">IQ229_13875</name>
</gene>
<dbReference type="EMBL" id="JADEXF010000418">
    <property type="protein sequence ID" value="MBE9105985.1"/>
    <property type="molecule type" value="Genomic_DNA"/>
</dbReference>